<dbReference type="PANTHER" id="PTHR46268">
    <property type="entry name" value="STRESS RESPONSE PROTEIN NHAX"/>
    <property type="match status" value="1"/>
</dbReference>
<feature type="domain" description="UspA" evidence="2">
    <location>
        <begin position="10"/>
        <end position="147"/>
    </location>
</feature>
<dbReference type="PRINTS" id="PR01438">
    <property type="entry name" value="UNVRSLSTRESS"/>
</dbReference>
<name>M0AAP0_9EURY</name>
<dbReference type="Gene3D" id="3.40.50.620">
    <property type="entry name" value="HUPs"/>
    <property type="match status" value="1"/>
</dbReference>
<dbReference type="Proteomes" id="UP000011648">
    <property type="component" value="Unassembled WGS sequence"/>
</dbReference>
<dbReference type="InterPro" id="IPR006015">
    <property type="entry name" value="Universal_stress_UspA"/>
</dbReference>
<dbReference type="OrthoDB" id="105697at2157"/>
<dbReference type="Pfam" id="PF00582">
    <property type="entry name" value="Usp"/>
    <property type="match status" value="1"/>
</dbReference>
<proteinExistence type="inferred from homology"/>
<gene>
    <name evidence="3" type="ORF">C484_02489</name>
</gene>
<reference evidence="3 4" key="1">
    <citation type="journal article" date="2014" name="PLoS Genet.">
        <title>Phylogenetically driven sequencing of extremely halophilic archaea reveals strategies for static and dynamic osmo-response.</title>
        <authorList>
            <person name="Becker E.A."/>
            <person name="Seitzer P.M."/>
            <person name="Tritt A."/>
            <person name="Larsen D."/>
            <person name="Krusor M."/>
            <person name="Yao A.I."/>
            <person name="Wu D."/>
            <person name="Madern D."/>
            <person name="Eisen J.A."/>
            <person name="Darling A.E."/>
            <person name="Facciotti M.T."/>
        </authorList>
    </citation>
    <scope>NUCLEOTIDE SEQUENCE [LARGE SCALE GENOMIC DNA]</scope>
    <source>
        <strain evidence="3 4">DSM 12281</strain>
    </source>
</reference>
<protein>
    <submittedName>
        <fullName evidence="3">UspA domain-containing protein</fullName>
    </submittedName>
</protein>
<comment type="similarity">
    <text evidence="1">Belongs to the universal stress protein A family.</text>
</comment>
<accession>M0AAP0</accession>
<dbReference type="EMBL" id="AOIL01000012">
    <property type="protein sequence ID" value="ELY95825.1"/>
    <property type="molecule type" value="Genomic_DNA"/>
</dbReference>
<evidence type="ECO:0000313" key="3">
    <source>
        <dbReference type="EMBL" id="ELY95825.1"/>
    </source>
</evidence>
<organism evidence="3 4">
    <name type="scientific">Natrialba taiwanensis DSM 12281</name>
    <dbReference type="NCBI Taxonomy" id="1230458"/>
    <lineage>
        <taxon>Archaea</taxon>
        <taxon>Methanobacteriati</taxon>
        <taxon>Methanobacteriota</taxon>
        <taxon>Stenosarchaea group</taxon>
        <taxon>Halobacteria</taxon>
        <taxon>Halobacteriales</taxon>
        <taxon>Natrialbaceae</taxon>
        <taxon>Natrialba</taxon>
    </lineage>
</organism>
<dbReference type="RefSeq" id="WP_006824396.1">
    <property type="nucleotide sequence ID" value="NZ_AOIL01000012.1"/>
</dbReference>
<comment type="caution">
    <text evidence="3">The sequence shown here is derived from an EMBL/GenBank/DDBJ whole genome shotgun (WGS) entry which is preliminary data.</text>
</comment>
<dbReference type="AlphaFoldDB" id="M0AAP0"/>
<dbReference type="STRING" id="1230458.C484_02489"/>
<evidence type="ECO:0000259" key="2">
    <source>
        <dbReference type="Pfam" id="PF00582"/>
    </source>
</evidence>
<dbReference type="InterPro" id="IPR014729">
    <property type="entry name" value="Rossmann-like_a/b/a_fold"/>
</dbReference>
<keyword evidence="4" id="KW-1185">Reference proteome</keyword>
<evidence type="ECO:0000256" key="1">
    <source>
        <dbReference type="ARBA" id="ARBA00008791"/>
    </source>
</evidence>
<dbReference type="PANTHER" id="PTHR46268:SF24">
    <property type="entry name" value="UNIVERSAL STRESS PROTEIN"/>
    <property type="match status" value="1"/>
</dbReference>
<dbReference type="InterPro" id="IPR006016">
    <property type="entry name" value="UspA"/>
</dbReference>
<sequence length="147" mass="15810">MTREHAGDSRILVPYDGSEPATAALEFALETFPDAAITALYVIPIAETTVEPLEGPELRLPITEQAREYATDLLEEATALAASADRELETEVAAGKPERRIVDRVTDEGYETIVIGSHGRDGVSRVLLGSVAESVVRRSPVPVAVVR</sequence>
<evidence type="ECO:0000313" key="4">
    <source>
        <dbReference type="Proteomes" id="UP000011648"/>
    </source>
</evidence>
<dbReference type="SUPFAM" id="SSF52402">
    <property type="entry name" value="Adenine nucleotide alpha hydrolases-like"/>
    <property type="match status" value="1"/>
</dbReference>
<dbReference type="CDD" id="cd00293">
    <property type="entry name" value="USP-like"/>
    <property type="match status" value="1"/>
</dbReference>
<dbReference type="PATRIC" id="fig|1230458.4.peg.489"/>